<evidence type="ECO:0000313" key="2">
    <source>
        <dbReference type="EMBL" id="AHB36491.1"/>
    </source>
</evidence>
<dbReference type="RefSeq" id="WP_023789629.1">
    <property type="nucleotide sequence ID" value="NC_022998.1"/>
</dbReference>
<keyword evidence="1" id="KW-1133">Transmembrane helix</keyword>
<accession>V5RK80</accession>
<feature type="transmembrane region" description="Helical" evidence="1">
    <location>
        <begin position="147"/>
        <end position="166"/>
    </location>
</feature>
<dbReference type="OrthoDB" id="389275at2"/>
<dbReference type="KEGG" id="sapi:SAPIS_v1c06460"/>
<dbReference type="Proteomes" id="UP000018550">
    <property type="component" value="Chromosome"/>
</dbReference>
<evidence type="ECO:0008006" key="4">
    <source>
        <dbReference type="Google" id="ProtNLM"/>
    </source>
</evidence>
<dbReference type="EMBL" id="CP006682">
    <property type="protein sequence ID" value="AHB36491.1"/>
    <property type="molecule type" value="Genomic_DNA"/>
</dbReference>
<feature type="transmembrane region" description="Helical" evidence="1">
    <location>
        <begin position="186"/>
        <end position="202"/>
    </location>
</feature>
<feature type="transmembrane region" description="Helical" evidence="1">
    <location>
        <begin position="72"/>
        <end position="93"/>
    </location>
</feature>
<proteinExistence type="predicted"/>
<evidence type="ECO:0000313" key="3">
    <source>
        <dbReference type="Proteomes" id="UP000018550"/>
    </source>
</evidence>
<keyword evidence="1" id="KW-0472">Membrane</keyword>
<dbReference type="AlphaFoldDB" id="V5RK80"/>
<evidence type="ECO:0000256" key="1">
    <source>
        <dbReference type="SAM" id="Phobius"/>
    </source>
</evidence>
<dbReference type="NCBIfam" id="NF038065">
    <property type="entry name" value="Pr6Pr"/>
    <property type="match status" value="1"/>
</dbReference>
<feature type="transmembrane region" description="Helical" evidence="1">
    <location>
        <begin position="246"/>
        <end position="266"/>
    </location>
</feature>
<dbReference type="PATRIC" id="fig|1276258.3.peg.659"/>
<dbReference type="InterPro" id="IPR049713">
    <property type="entry name" value="Pr6Pr-like"/>
</dbReference>
<dbReference type="eggNOG" id="COG2141">
    <property type="taxonomic scope" value="Bacteria"/>
</dbReference>
<keyword evidence="3" id="KW-1185">Reference proteome</keyword>
<feature type="transmembrane region" description="Helical" evidence="1">
    <location>
        <begin position="114"/>
        <end position="135"/>
    </location>
</feature>
<dbReference type="STRING" id="1276258.SAPIS_v1c06460"/>
<protein>
    <recommendedName>
        <fullName evidence="4">Transmembrane protein</fullName>
    </recommendedName>
</protein>
<keyword evidence="1" id="KW-0812">Transmembrane</keyword>
<gene>
    <name evidence="2" type="ORF">SAPIS_v1c06460</name>
</gene>
<sequence>MKIKTKVWKDWKYLYKVIAALLVFAVLIDTYTTNIVSIANSGFDFDGIDWRIILDDSKTSYGNDYQGFTIRYLSFFTIQSNIMVLIWFFVSALKHSSDKKTWKKSIILSREATISITIYIIITGVVYNSVILPASLMSGKIFNAHAWFQQMMLHLIIPLLMFLYVFLFNDRTFVAKSFRNFAKKDMLYAMIYPIIYLIYSLLRGEMIFRAYNSNWDLAKPHRPYPYFFLEVHNPTPLKGLPISGPVLLILTIPVIIGFIIGLGALLNWKISKDYDLAERISNNK</sequence>
<reference evidence="2 3" key="1">
    <citation type="journal article" date="2014" name="Genome Announc.">
        <title>Complete Genome Sequence of Spiroplasma apis B31T (ATCC 33834), a Bacterium Associated with May Disease of Honeybees (Apis mellifera).</title>
        <authorList>
            <person name="Ku C."/>
            <person name="Lo W.S."/>
            <person name="Chen L.L."/>
            <person name="Kuo C.H."/>
        </authorList>
    </citation>
    <scope>NUCLEOTIDE SEQUENCE [LARGE SCALE GENOMIC DNA]</scope>
    <source>
        <strain evidence="2">B31</strain>
    </source>
</reference>
<dbReference type="HOGENOM" id="CLU_083294_0_0_14"/>
<organism evidence="2 3">
    <name type="scientific">Spiroplasma apis B31</name>
    <dbReference type="NCBI Taxonomy" id="1276258"/>
    <lineage>
        <taxon>Bacteria</taxon>
        <taxon>Bacillati</taxon>
        <taxon>Mycoplasmatota</taxon>
        <taxon>Mollicutes</taxon>
        <taxon>Entomoplasmatales</taxon>
        <taxon>Spiroplasmataceae</taxon>
        <taxon>Spiroplasma</taxon>
    </lineage>
</organism>
<name>V5RK80_SPIAP</name>